<dbReference type="PANTHER" id="PTHR43050">
    <property type="entry name" value="SERINE / THREONINE RACEMASE FAMILY MEMBER"/>
    <property type="match status" value="1"/>
</dbReference>
<comment type="cofactor">
    <cofactor evidence="1">
        <name>pyridoxal 5'-phosphate</name>
        <dbReference type="ChEBI" id="CHEBI:597326"/>
    </cofactor>
</comment>
<dbReference type="Gene3D" id="3.40.50.1100">
    <property type="match status" value="2"/>
</dbReference>
<dbReference type="Pfam" id="PF00291">
    <property type="entry name" value="PALP"/>
    <property type="match status" value="1"/>
</dbReference>
<feature type="domain" description="Tryptophan synthase beta chain-like PALP" evidence="5">
    <location>
        <begin position="4"/>
        <end position="227"/>
    </location>
</feature>
<evidence type="ECO:0000256" key="1">
    <source>
        <dbReference type="ARBA" id="ARBA00001933"/>
    </source>
</evidence>
<comment type="similarity">
    <text evidence="2">Belongs to the serine/threonine dehydratase family.</text>
</comment>
<dbReference type="InterPro" id="IPR001926">
    <property type="entry name" value="TrpB-like_PALP"/>
</dbReference>
<proteinExistence type="inferred from homology"/>
<dbReference type="Proteomes" id="UP000011083">
    <property type="component" value="Unassembled WGS sequence"/>
</dbReference>
<protein>
    <submittedName>
        <fullName evidence="6">Serine/threonine dehydratase</fullName>
    </submittedName>
</protein>
<dbReference type="GO" id="GO:0030378">
    <property type="term" value="F:serine racemase activity"/>
    <property type="evidence" value="ECO:0007669"/>
    <property type="project" value="TreeGrafter"/>
</dbReference>
<sequence length="237" mass="25048">MPKVALALAAKLRGIPAYIVMPLSAPAVKKRGVLGYGAQVIDCPTVESRQPTADRIVAETGAVFIHPYNNPDVIAGQATIALEALEQVADLDAIITPVGGGGMMSGVAIAAKALKPGIKVFGAEPKDADDAYRSKEAGELLPQTGTSTIADGLRTGLGSLTWPVVRDLVDAIYTVSEEEIKAAMRLVWERMKLVVEPSGAVSLAAVLSEDFRKANPDVRRICVVFSGGNVDLDAWRW</sequence>
<dbReference type="FunFam" id="3.40.50.1100:FF:000007">
    <property type="entry name" value="L-threonine dehydratase catabolic TdcB"/>
    <property type="match status" value="1"/>
</dbReference>
<dbReference type="AlphaFoldDB" id="L8GDL9"/>
<evidence type="ECO:0000256" key="3">
    <source>
        <dbReference type="ARBA" id="ARBA00022898"/>
    </source>
</evidence>
<dbReference type="GO" id="GO:0070179">
    <property type="term" value="P:D-serine biosynthetic process"/>
    <property type="evidence" value="ECO:0007669"/>
    <property type="project" value="TreeGrafter"/>
</dbReference>
<dbReference type="STRING" id="1257118.L8GDL9"/>
<evidence type="ECO:0000259" key="5">
    <source>
        <dbReference type="Pfam" id="PF00291"/>
    </source>
</evidence>
<dbReference type="PANTHER" id="PTHR43050:SF1">
    <property type="entry name" value="SERINE RACEMASE"/>
    <property type="match status" value="1"/>
</dbReference>
<dbReference type="InterPro" id="IPR036052">
    <property type="entry name" value="TrpB-like_PALP_sf"/>
</dbReference>
<dbReference type="KEGG" id="acan:ACA1_103160"/>
<dbReference type="GO" id="GO:0030170">
    <property type="term" value="F:pyridoxal phosphate binding"/>
    <property type="evidence" value="ECO:0007669"/>
    <property type="project" value="TreeGrafter"/>
</dbReference>
<evidence type="ECO:0000313" key="6">
    <source>
        <dbReference type="EMBL" id="ELR10959.1"/>
    </source>
</evidence>
<dbReference type="RefSeq" id="XP_004332972.1">
    <property type="nucleotide sequence ID" value="XM_004332924.1"/>
</dbReference>
<keyword evidence="3" id="KW-0663">Pyridoxal phosphate</keyword>
<evidence type="ECO:0000256" key="4">
    <source>
        <dbReference type="ARBA" id="ARBA00023239"/>
    </source>
</evidence>
<organism evidence="6 7">
    <name type="scientific">Acanthamoeba castellanii (strain ATCC 30010 / Neff)</name>
    <dbReference type="NCBI Taxonomy" id="1257118"/>
    <lineage>
        <taxon>Eukaryota</taxon>
        <taxon>Amoebozoa</taxon>
        <taxon>Discosea</taxon>
        <taxon>Longamoebia</taxon>
        <taxon>Centramoebida</taxon>
        <taxon>Acanthamoebidae</taxon>
        <taxon>Acanthamoeba</taxon>
    </lineage>
</organism>
<dbReference type="VEuPathDB" id="AmoebaDB:ACA1_103160"/>
<keyword evidence="4" id="KW-0456">Lyase</keyword>
<dbReference type="EMBL" id="KB008169">
    <property type="protein sequence ID" value="ELR10959.1"/>
    <property type="molecule type" value="Genomic_DNA"/>
</dbReference>
<evidence type="ECO:0000256" key="2">
    <source>
        <dbReference type="ARBA" id="ARBA00010869"/>
    </source>
</evidence>
<dbReference type="GO" id="GO:0018114">
    <property type="term" value="F:threonine racemase activity"/>
    <property type="evidence" value="ECO:0007669"/>
    <property type="project" value="TreeGrafter"/>
</dbReference>
<accession>L8GDL9</accession>
<dbReference type="GO" id="GO:0000287">
    <property type="term" value="F:magnesium ion binding"/>
    <property type="evidence" value="ECO:0007669"/>
    <property type="project" value="TreeGrafter"/>
</dbReference>
<dbReference type="OMA" id="LIHPFDH"/>
<dbReference type="OrthoDB" id="4418812at2759"/>
<keyword evidence="7" id="KW-1185">Reference proteome</keyword>
<dbReference type="GO" id="GO:0005524">
    <property type="term" value="F:ATP binding"/>
    <property type="evidence" value="ECO:0007669"/>
    <property type="project" value="TreeGrafter"/>
</dbReference>
<reference evidence="6 7" key="1">
    <citation type="journal article" date="2013" name="Genome Biol.">
        <title>Genome of Acanthamoeba castellanii highlights extensive lateral gene transfer and early evolution of tyrosine kinase signaling.</title>
        <authorList>
            <person name="Clarke M."/>
            <person name="Lohan A.J."/>
            <person name="Liu B."/>
            <person name="Lagkouvardos I."/>
            <person name="Roy S."/>
            <person name="Zafar N."/>
            <person name="Bertelli C."/>
            <person name="Schilde C."/>
            <person name="Kianianmomeni A."/>
            <person name="Burglin T.R."/>
            <person name="Frech C."/>
            <person name="Turcotte B."/>
            <person name="Kopec K.O."/>
            <person name="Synnott J.M."/>
            <person name="Choo C."/>
            <person name="Paponov I."/>
            <person name="Finkler A."/>
            <person name="Soon Heng Tan C."/>
            <person name="Hutchins A.P."/>
            <person name="Weinmeier T."/>
            <person name="Rattei T."/>
            <person name="Chu J.S."/>
            <person name="Gimenez G."/>
            <person name="Irimia M."/>
            <person name="Rigden D.J."/>
            <person name="Fitzpatrick D.A."/>
            <person name="Lorenzo-Morales J."/>
            <person name="Bateman A."/>
            <person name="Chiu C.H."/>
            <person name="Tang P."/>
            <person name="Hegemann P."/>
            <person name="Fromm H."/>
            <person name="Raoult D."/>
            <person name="Greub G."/>
            <person name="Miranda-Saavedra D."/>
            <person name="Chen N."/>
            <person name="Nash P."/>
            <person name="Ginger M.L."/>
            <person name="Horn M."/>
            <person name="Schaap P."/>
            <person name="Caler L."/>
            <person name="Loftus B."/>
        </authorList>
    </citation>
    <scope>NUCLEOTIDE SEQUENCE [LARGE SCALE GENOMIC DNA]</scope>
    <source>
        <strain evidence="6 7">Neff</strain>
    </source>
</reference>
<name>L8GDL9_ACACF</name>
<dbReference type="GO" id="GO:0003941">
    <property type="term" value="F:L-serine ammonia-lyase activity"/>
    <property type="evidence" value="ECO:0007669"/>
    <property type="project" value="TreeGrafter"/>
</dbReference>
<gene>
    <name evidence="6" type="ORF">ACA1_103160</name>
</gene>
<dbReference type="SUPFAM" id="SSF53686">
    <property type="entry name" value="Tryptophan synthase beta subunit-like PLP-dependent enzymes"/>
    <property type="match status" value="1"/>
</dbReference>
<dbReference type="GeneID" id="14911384"/>
<evidence type="ECO:0000313" key="7">
    <source>
        <dbReference type="Proteomes" id="UP000011083"/>
    </source>
</evidence>